<dbReference type="EMBL" id="GL996515">
    <property type="protein sequence ID" value="EGV64889.1"/>
    <property type="molecule type" value="Genomic_DNA"/>
</dbReference>
<sequence length="166" mass="18823">MFLIFPFLLFVSLININAFATDTINKVATNCTDYHAAVNDTVFGSAVYEIWLKSLMNRVGGKGGWSFKHNDNDLVTFHSDESYWEIKVPGSPTEQPWNLEGVLGTFLDNHNNICYIYCVRIDHSGNWIAYVKMHYPNQDNGLKELGCTSVIHFTPACGRRVRKNGI</sequence>
<dbReference type="HOGENOM" id="CLU_1602471_0_0_1"/>
<evidence type="ECO:0000256" key="1">
    <source>
        <dbReference type="SAM" id="SignalP"/>
    </source>
</evidence>
<feature type="chain" id="PRO_5010833530" evidence="1">
    <location>
        <begin position="19"/>
        <end position="166"/>
    </location>
</feature>
<accession>G3B161</accession>
<evidence type="ECO:0000313" key="3">
    <source>
        <dbReference type="Proteomes" id="UP000000707"/>
    </source>
</evidence>
<evidence type="ECO:0000313" key="2">
    <source>
        <dbReference type="EMBL" id="EGV64888.1"/>
    </source>
</evidence>
<proteinExistence type="predicted"/>
<feature type="non-terminal residue" evidence="2">
    <location>
        <position position="1"/>
    </location>
</feature>
<dbReference type="Proteomes" id="UP000000707">
    <property type="component" value="Unassembled WGS sequence"/>
</dbReference>
<reference evidence="2 3" key="1">
    <citation type="journal article" date="2011" name="Proc. Natl. Acad. Sci. U.S.A.">
        <title>Comparative genomics of xylose-fermenting fungi for enhanced biofuel production.</title>
        <authorList>
            <person name="Wohlbach D.J."/>
            <person name="Kuo A."/>
            <person name="Sato T.K."/>
            <person name="Potts K.M."/>
            <person name="Salamov A.A."/>
            <person name="LaButti K.M."/>
            <person name="Sun H."/>
            <person name="Clum A."/>
            <person name="Pangilinan J.L."/>
            <person name="Lindquist E.A."/>
            <person name="Lucas S."/>
            <person name="Lapidus A."/>
            <person name="Jin M."/>
            <person name="Gunawan C."/>
            <person name="Balan V."/>
            <person name="Dale B.E."/>
            <person name="Jeffries T.W."/>
            <person name="Zinkel R."/>
            <person name="Barry K.W."/>
            <person name="Grigoriev I.V."/>
            <person name="Gasch A.P."/>
        </authorList>
    </citation>
    <scope>NUCLEOTIDE SEQUENCE [LARGE SCALE GENOMIC DNA]</scope>
    <source>
        <strain evidence="2">ATCC 10573</strain>
        <strain evidence="3">ATCC 10573 / BCRC 21748 / CBS 615 / JCM 9827 / NBRC 10315 / NRRL Y-1498 / VKM Y-70</strain>
    </source>
</reference>
<dbReference type="AlphaFoldDB" id="G3B161"/>
<gene>
    <name evidence="2" type="ORF">CANTEDRAFT_113645</name>
</gene>
<protein>
    <submittedName>
        <fullName evidence="2">Uncharacterized protein</fullName>
    </submittedName>
</protein>
<name>G3B161_CANTC</name>
<organism evidence="3">
    <name type="scientific">Candida tenuis (strain ATCC 10573 / BCRC 21748 / CBS 615 / JCM 9827 / NBRC 10315 / NRRL Y-1498 / VKM Y-70)</name>
    <name type="common">Yeast</name>
    <name type="synonym">Yamadazyma tenuis</name>
    <dbReference type="NCBI Taxonomy" id="590646"/>
    <lineage>
        <taxon>Eukaryota</taxon>
        <taxon>Fungi</taxon>
        <taxon>Dikarya</taxon>
        <taxon>Ascomycota</taxon>
        <taxon>Saccharomycotina</taxon>
        <taxon>Pichiomycetes</taxon>
        <taxon>Debaryomycetaceae</taxon>
        <taxon>Yamadazyma</taxon>
    </lineage>
</organism>
<feature type="signal peptide" evidence="1">
    <location>
        <begin position="1"/>
        <end position="18"/>
    </location>
</feature>
<keyword evidence="1" id="KW-0732">Signal</keyword>
<dbReference type="EMBL" id="GL996515">
    <property type="protein sequence ID" value="EGV64888.1"/>
    <property type="molecule type" value="Genomic_DNA"/>
</dbReference>
<keyword evidence="3" id="KW-1185">Reference proteome</keyword>